<dbReference type="CDD" id="cd00158">
    <property type="entry name" value="RHOD"/>
    <property type="match status" value="1"/>
</dbReference>
<gene>
    <name evidence="2" type="ORF">ACFSKV_07750</name>
</gene>
<dbReference type="SMART" id="SM00450">
    <property type="entry name" value="RHOD"/>
    <property type="match status" value="1"/>
</dbReference>
<dbReference type="InterPro" id="IPR036873">
    <property type="entry name" value="Rhodanese-like_dom_sf"/>
</dbReference>
<dbReference type="InterPro" id="IPR001763">
    <property type="entry name" value="Rhodanese-like_dom"/>
</dbReference>
<reference evidence="3" key="1">
    <citation type="journal article" date="2019" name="Int. J. Syst. Evol. Microbiol.">
        <title>The Global Catalogue of Microorganisms (GCM) 10K type strain sequencing project: providing services to taxonomists for standard genome sequencing and annotation.</title>
        <authorList>
            <consortium name="The Broad Institute Genomics Platform"/>
            <consortium name="The Broad Institute Genome Sequencing Center for Infectious Disease"/>
            <person name="Wu L."/>
            <person name="Ma J."/>
        </authorList>
    </citation>
    <scope>NUCLEOTIDE SEQUENCE [LARGE SCALE GENOMIC DNA]</scope>
    <source>
        <strain evidence="3">KCTC 19812</strain>
    </source>
</reference>
<sequence>MEDINVSELREKLQNKEDFIFIDVREEWEYEEDNLGAQNIPLGQLPYQLDEFEEYKDKEIVLQCRSGARSGNAKKFMETRGFTKVRNLLGGILAYRQMEEDEL</sequence>
<dbReference type="Pfam" id="PF00581">
    <property type="entry name" value="Rhodanese"/>
    <property type="match status" value="1"/>
</dbReference>
<dbReference type="RefSeq" id="WP_380801374.1">
    <property type="nucleotide sequence ID" value="NZ_JBHUIV010000010.1"/>
</dbReference>
<dbReference type="PROSITE" id="PS50206">
    <property type="entry name" value="RHODANESE_3"/>
    <property type="match status" value="1"/>
</dbReference>
<feature type="domain" description="Rhodanese" evidence="1">
    <location>
        <begin position="15"/>
        <end position="100"/>
    </location>
</feature>
<dbReference type="Gene3D" id="3.40.250.10">
    <property type="entry name" value="Rhodanese-like domain"/>
    <property type="match status" value="1"/>
</dbReference>
<keyword evidence="3" id="KW-1185">Reference proteome</keyword>
<dbReference type="PANTHER" id="PTHR43031">
    <property type="entry name" value="FAD-DEPENDENT OXIDOREDUCTASE"/>
    <property type="match status" value="1"/>
</dbReference>
<dbReference type="InterPro" id="IPR050229">
    <property type="entry name" value="GlpE_sulfurtransferase"/>
</dbReference>
<comment type="caution">
    <text evidence="2">The sequence shown here is derived from an EMBL/GenBank/DDBJ whole genome shotgun (WGS) entry which is preliminary data.</text>
</comment>
<evidence type="ECO:0000313" key="2">
    <source>
        <dbReference type="EMBL" id="MFD2201456.1"/>
    </source>
</evidence>
<dbReference type="EMBL" id="JBHUIV010000010">
    <property type="protein sequence ID" value="MFD2201456.1"/>
    <property type="molecule type" value="Genomic_DNA"/>
</dbReference>
<evidence type="ECO:0000313" key="3">
    <source>
        <dbReference type="Proteomes" id="UP001597414"/>
    </source>
</evidence>
<organism evidence="2 3">
    <name type="scientific">Shivajiella indica</name>
    <dbReference type="NCBI Taxonomy" id="872115"/>
    <lineage>
        <taxon>Bacteria</taxon>
        <taxon>Pseudomonadati</taxon>
        <taxon>Bacteroidota</taxon>
        <taxon>Cytophagia</taxon>
        <taxon>Cytophagales</taxon>
        <taxon>Cyclobacteriaceae</taxon>
        <taxon>Shivajiella</taxon>
    </lineage>
</organism>
<proteinExistence type="predicted"/>
<name>A0ABW5B8D7_9BACT</name>
<evidence type="ECO:0000259" key="1">
    <source>
        <dbReference type="PROSITE" id="PS50206"/>
    </source>
</evidence>
<accession>A0ABW5B8D7</accession>
<dbReference type="PANTHER" id="PTHR43031:SF17">
    <property type="entry name" value="SULFURTRANSFERASE YTWF-RELATED"/>
    <property type="match status" value="1"/>
</dbReference>
<dbReference type="SUPFAM" id="SSF52821">
    <property type="entry name" value="Rhodanese/Cell cycle control phosphatase"/>
    <property type="match status" value="1"/>
</dbReference>
<protein>
    <submittedName>
        <fullName evidence="2">Rhodanese-like domain-containing protein</fullName>
    </submittedName>
</protein>
<dbReference type="Proteomes" id="UP001597414">
    <property type="component" value="Unassembled WGS sequence"/>
</dbReference>